<dbReference type="STRING" id="1045774.SAMN05421872_102380"/>
<dbReference type="Proteomes" id="UP000199034">
    <property type="component" value="Unassembled WGS sequence"/>
</dbReference>
<keyword evidence="2" id="KW-1185">Reference proteome</keyword>
<accession>A0A1G6LWG9</accession>
<organism evidence="1 2">
    <name type="scientific">Nocardioides lianchengensis</name>
    <dbReference type="NCBI Taxonomy" id="1045774"/>
    <lineage>
        <taxon>Bacteria</taxon>
        <taxon>Bacillati</taxon>
        <taxon>Actinomycetota</taxon>
        <taxon>Actinomycetes</taxon>
        <taxon>Propionibacteriales</taxon>
        <taxon>Nocardioidaceae</taxon>
        <taxon>Nocardioides</taxon>
    </lineage>
</organism>
<evidence type="ECO:0000313" key="2">
    <source>
        <dbReference type="Proteomes" id="UP000199034"/>
    </source>
</evidence>
<sequence>MPHTRARAGRASHDAGIDSLFEFLLARVGESVSEASLRGDGPAERFSRQSLSILESMRSDLAEEPRRADEVARFLYRMSAAYVDHPDYRSYWTLFSAP</sequence>
<reference evidence="1 2" key="1">
    <citation type="submission" date="2016-10" db="EMBL/GenBank/DDBJ databases">
        <authorList>
            <person name="de Groot N.N."/>
        </authorList>
    </citation>
    <scope>NUCLEOTIDE SEQUENCE [LARGE SCALE GENOMIC DNA]</scope>
    <source>
        <strain evidence="1 2">CGMCC 4.6858</strain>
    </source>
</reference>
<name>A0A1G6LWG9_9ACTN</name>
<gene>
    <name evidence="1" type="ORF">SAMN05421872_102380</name>
</gene>
<dbReference type="RefSeq" id="WP_090851830.1">
    <property type="nucleotide sequence ID" value="NZ_FMZM01000002.1"/>
</dbReference>
<dbReference type="EMBL" id="FMZM01000002">
    <property type="protein sequence ID" value="SDC47559.1"/>
    <property type="molecule type" value="Genomic_DNA"/>
</dbReference>
<evidence type="ECO:0000313" key="1">
    <source>
        <dbReference type="EMBL" id="SDC47559.1"/>
    </source>
</evidence>
<protein>
    <submittedName>
        <fullName evidence="1">Uncharacterized protein</fullName>
    </submittedName>
</protein>
<dbReference type="AlphaFoldDB" id="A0A1G6LWG9"/>
<proteinExistence type="predicted"/>